<feature type="transmembrane region" description="Helical" evidence="1">
    <location>
        <begin position="16"/>
        <end position="36"/>
    </location>
</feature>
<reference evidence="2 3" key="1">
    <citation type="journal article" date="2012" name="Int. J. Syst. Evol. Microbiol.">
        <title>Vibrio caribbeanicus sp. nov., isolated from the marine sponge Scleritoderma cyanea.</title>
        <authorList>
            <person name="Hoffmann M."/>
            <person name="Monday S.R."/>
            <person name="Allard M.W."/>
            <person name="Strain E.A."/>
            <person name="Whittaker P."/>
            <person name="Naum M."/>
            <person name="McCarthy P.J."/>
            <person name="Lopez J.V."/>
            <person name="Fischer M."/>
            <person name="Brown E.W."/>
        </authorList>
    </citation>
    <scope>NUCLEOTIDE SEQUENCE [LARGE SCALE GENOMIC DNA]</scope>
    <source>
        <strain evidence="2 3">ATCC BAA-2122</strain>
    </source>
</reference>
<evidence type="ECO:0000313" key="3">
    <source>
        <dbReference type="Proteomes" id="UP000002943"/>
    </source>
</evidence>
<proteinExistence type="predicted"/>
<dbReference type="STRING" id="796620.VIBC2010_18574"/>
<evidence type="ECO:0000313" key="2">
    <source>
        <dbReference type="EMBL" id="EFP97424.1"/>
    </source>
</evidence>
<evidence type="ECO:0008006" key="4">
    <source>
        <dbReference type="Google" id="ProtNLM"/>
    </source>
</evidence>
<gene>
    <name evidence="2" type="ORF">VIBC2010_18574</name>
</gene>
<keyword evidence="1" id="KW-1133">Transmembrane helix</keyword>
<dbReference type="AlphaFoldDB" id="E3BHY5"/>
<keyword evidence="3" id="KW-1185">Reference proteome</keyword>
<sequence>MLIAASKETEIKVNGLVIRILLLNVAALSMGCNIHWSNN</sequence>
<dbReference type="EMBL" id="AEIU01000059">
    <property type="protein sequence ID" value="EFP97424.1"/>
    <property type="molecule type" value="Genomic_DNA"/>
</dbReference>
<keyword evidence="1" id="KW-0472">Membrane</keyword>
<dbReference type="Proteomes" id="UP000002943">
    <property type="component" value="Unassembled WGS sequence"/>
</dbReference>
<accession>E3BHY5</accession>
<protein>
    <recommendedName>
        <fullName evidence="4">Lipoprotein</fullName>
    </recommendedName>
</protein>
<evidence type="ECO:0000256" key="1">
    <source>
        <dbReference type="SAM" id="Phobius"/>
    </source>
</evidence>
<dbReference type="PROSITE" id="PS51257">
    <property type="entry name" value="PROKAR_LIPOPROTEIN"/>
    <property type="match status" value="1"/>
</dbReference>
<name>E3BHY5_9VIBR</name>
<organism evidence="2 3">
    <name type="scientific">Vibrio caribbeanicus ATCC BAA-2122</name>
    <dbReference type="NCBI Taxonomy" id="796620"/>
    <lineage>
        <taxon>Bacteria</taxon>
        <taxon>Pseudomonadati</taxon>
        <taxon>Pseudomonadota</taxon>
        <taxon>Gammaproteobacteria</taxon>
        <taxon>Vibrionales</taxon>
        <taxon>Vibrionaceae</taxon>
        <taxon>Vibrio</taxon>
    </lineage>
</organism>
<keyword evidence="1" id="KW-0812">Transmembrane</keyword>
<comment type="caution">
    <text evidence="2">The sequence shown here is derived from an EMBL/GenBank/DDBJ whole genome shotgun (WGS) entry which is preliminary data.</text>
</comment>